<reference evidence="1 2" key="1">
    <citation type="journal article" date="2018" name="Front. Microbiol.">
        <title>Genome-Wide Analysis of Corynespora cassiicola Leaf Fall Disease Putative Effectors.</title>
        <authorList>
            <person name="Lopez D."/>
            <person name="Ribeiro S."/>
            <person name="Label P."/>
            <person name="Fumanal B."/>
            <person name="Venisse J.S."/>
            <person name="Kohler A."/>
            <person name="de Oliveira R.R."/>
            <person name="Labutti K."/>
            <person name="Lipzen A."/>
            <person name="Lail K."/>
            <person name="Bauer D."/>
            <person name="Ohm R.A."/>
            <person name="Barry K.W."/>
            <person name="Spatafora J."/>
            <person name="Grigoriev I.V."/>
            <person name="Martin F.M."/>
            <person name="Pujade-Renaud V."/>
        </authorList>
    </citation>
    <scope>NUCLEOTIDE SEQUENCE [LARGE SCALE GENOMIC DNA]</scope>
    <source>
        <strain evidence="1 2">Philippines</strain>
    </source>
</reference>
<dbReference type="Proteomes" id="UP000240883">
    <property type="component" value="Unassembled WGS sequence"/>
</dbReference>
<evidence type="ECO:0000313" key="1">
    <source>
        <dbReference type="EMBL" id="PSN69744.1"/>
    </source>
</evidence>
<name>A0A2T2NWG3_CORCC</name>
<dbReference type="EMBL" id="KZ678132">
    <property type="protein sequence ID" value="PSN69744.1"/>
    <property type="molecule type" value="Genomic_DNA"/>
</dbReference>
<sequence length="156" mass="17052">MRGSTNVVPGEAITPEESQRCAPLGLTWRTDSVWRGCVSQKKGRGMIRDRRTCSGGMTQDIKTPVDLSHVQSNSNPAYQSNATIRTWTCAKVSNMIISAGVNLTSVPTCPNNMSCVGSFLLSPANRPLSNKHCNHHTRSHPHDSRTFAIFVPGDRC</sequence>
<organism evidence="1 2">
    <name type="scientific">Corynespora cassiicola Philippines</name>
    <dbReference type="NCBI Taxonomy" id="1448308"/>
    <lineage>
        <taxon>Eukaryota</taxon>
        <taxon>Fungi</taxon>
        <taxon>Dikarya</taxon>
        <taxon>Ascomycota</taxon>
        <taxon>Pezizomycotina</taxon>
        <taxon>Dothideomycetes</taxon>
        <taxon>Pleosporomycetidae</taxon>
        <taxon>Pleosporales</taxon>
        <taxon>Corynesporascaceae</taxon>
        <taxon>Corynespora</taxon>
    </lineage>
</organism>
<accession>A0A2T2NWG3</accession>
<evidence type="ECO:0000313" key="2">
    <source>
        <dbReference type="Proteomes" id="UP000240883"/>
    </source>
</evidence>
<proteinExistence type="predicted"/>
<protein>
    <submittedName>
        <fullName evidence="1">Uncharacterized protein</fullName>
    </submittedName>
</protein>
<gene>
    <name evidence="1" type="ORF">BS50DRAFT_571096</name>
</gene>
<dbReference type="AlphaFoldDB" id="A0A2T2NWG3"/>
<keyword evidence="2" id="KW-1185">Reference proteome</keyword>